<evidence type="ECO:0000256" key="5">
    <source>
        <dbReference type="ARBA" id="ARBA00031395"/>
    </source>
</evidence>
<dbReference type="Gene3D" id="4.10.1250.10">
    <property type="entry name" value="Aminomethyltransferase fragment"/>
    <property type="match status" value="1"/>
</dbReference>
<evidence type="ECO:0000313" key="12">
    <source>
        <dbReference type="Proteomes" id="UP001165065"/>
    </source>
</evidence>
<dbReference type="NCBIfam" id="TIGR00528">
    <property type="entry name" value="gcvT"/>
    <property type="match status" value="1"/>
</dbReference>
<dbReference type="Pfam" id="PF08669">
    <property type="entry name" value="GCV_T_C"/>
    <property type="match status" value="1"/>
</dbReference>
<dbReference type="InterPro" id="IPR006223">
    <property type="entry name" value="GcvT"/>
</dbReference>
<dbReference type="AlphaFoldDB" id="A0A9W7LGB5"/>
<dbReference type="EMBL" id="BRYA01000458">
    <property type="protein sequence ID" value="GMI49063.1"/>
    <property type="molecule type" value="Genomic_DNA"/>
</dbReference>
<evidence type="ECO:0000256" key="8">
    <source>
        <dbReference type="RuleBase" id="RU003981"/>
    </source>
</evidence>
<keyword evidence="8" id="KW-0809">Transit peptide</keyword>
<reference evidence="12" key="1">
    <citation type="journal article" date="2023" name="Commun. Biol.">
        <title>Genome analysis of Parmales, the sister group of diatoms, reveals the evolutionary specialization of diatoms from phago-mixotrophs to photoautotrophs.</title>
        <authorList>
            <person name="Ban H."/>
            <person name="Sato S."/>
            <person name="Yoshikawa S."/>
            <person name="Yamada K."/>
            <person name="Nakamura Y."/>
            <person name="Ichinomiya M."/>
            <person name="Sato N."/>
            <person name="Blanc-Mathieu R."/>
            <person name="Endo H."/>
            <person name="Kuwata A."/>
            <person name="Ogata H."/>
        </authorList>
    </citation>
    <scope>NUCLEOTIDE SEQUENCE [LARGE SCALE GENOMIC DNA]</scope>
</reference>
<dbReference type="PANTHER" id="PTHR43757:SF2">
    <property type="entry name" value="AMINOMETHYLTRANSFERASE, MITOCHONDRIAL"/>
    <property type="match status" value="1"/>
</dbReference>
<accession>A0A9W7LGB5</accession>
<evidence type="ECO:0000313" key="11">
    <source>
        <dbReference type="EMBL" id="GMI49063.1"/>
    </source>
</evidence>
<dbReference type="NCBIfam" id="NF001567">
    <property type="entry name" value="PRK00389.1"/>
    <property type="match status" value="1"/>
</dbReference>
<dbReference type="Pfam" id="PF01571">
    <property type="entry name" value="GCV_T"/>
    <property type="match status" value="1"/>
</dbReference>
<evidence type="ECO:0000256" key="2">
    <source>
        <dbReference type="ARBA" id="ARBA00012616"/>
    </source>
</evidence>
<evidence type="ECO:0000259" key="9">
    <source>
        <dbReference type="Pfam" id="PF01571"/>
    </source>
</evidence>
<evidence type="ECO:0000256" key="1">
    <source>
        <dbReference type="ARBA" id="ARBA00008609"/>
    </source>
</evidence>
<dbReference type="InterPro" id="IPR028896">
    <property type="entry name" value="GcvT/YgfZ/DmdA"/>
</dbReference>
<dbReference type="FunFam" id="2.40.30.110:FF:000002">
    <property type="entry name" value="Aminomethyltransferase"/>
    <property type="match status" value="1"/>
</dbReference>
<dbReference type="Gene3D" id="3.30.70.1400">
    <property type="entry name" value="Aminomethyltransferase beta-barrel domains"/>
    <property type="match status" value="1"/>
</dbReference>
<evidence type="ECO:0000256" key="7">
    <source>
        <dbReference type="PIRSR" id="PIRSR006487-1"/>
    </source>
</evidence>
<dbReference type="Gene3D" id="3.30.1360.120">
    <property type="entry name" value="Probable tRNA modification gtpase trme, domain 1"/>
    <property type="match status" value="1"/>
</dbReference>
<keyword evidence="4 8" id="KW-0808">Transferase</keyword>
<dbReference type="InterPro" id="IPR029043">
    <property type="entry name" value="GcvT/YgfZ_C"/>
</dbReference>
<comment type="subcellular location">
    <subcellularLocation>
        <location evidence="8">Mitochondrion</location>
    </subcellularLocation>
</comment>
<comment type="catalytic activity">
    <reaction evidence="6 8">
        <text>N(6)-[(R)-S(8)-aminomethyldihydrolipoyl]-L-lysyl-[protein] + (6S)-5,6,7,8-tetrahydrofolate = N(6)-[(R)-dihydrolipoyl]-L-lysyl-[protein] + (6R)-5,10-methylene-5,6,7,8-tetrahydrofolate + NH4(+)</text>
        <dbReference type="Rhea" id="RHEA:16945"/>
        <dbReference type="Rhea" id="RHEA-COMP:10475"/>
        <dbReference type="Rhea" id="RHEA-COMP:10492"/>
        <dbReference type="ChEBI" id="CHEBI:15636"/>
        <dbReference type="ChEBI" id="CHEBI:28938"/>
        <dbReference type="ChEBI" id="CHEBI:57453"/>
        <dbReference type="ChEBI" id="CHEBI:83100"/>
        <dbReference type="ChEBI" id="CHEBI:83143"/>
        <dbReference type="EC" id="2.1.2.10"/>
    </reaction>
</comment>
<feature type="binding site" evidence="7">
    <location>
        <position position="226"/>
    </location>
    <ligand>
        <name>substrate</name>
    </ligand>
</feature>
<dbReference type="OrthoDB" id="10263536at2759"/>
<evidence type="ECO:0000256" key="3">
    <source>
        <dbReference type="ARBA" id="ARBA00022576"/>
    </source>
</evidence>
<feature type="domain" description="Aminomethyltransferase C-terminal" evidence="10">
    <location>
        <begin position="317"/>
        <end position="395"/>
    </location>
</feature>
<dbReference type="SUPFAM" id="SSF103025">
    <property type="entry name" value="Folate-binding domain"/>
    <property type="match status" value="1"/>
</dbReference>
<dbReference type="GO" id="GO:0005739">
    <property type="term" value="C:mitochondrion"/>
    <property type="evidence" value="ECO:0007669"/>
    <property type="project" value="UniProtKB-SubCell"/>
</dbReference>
<sequence length="403" mass="43627">MLSRLSSRCVSNSLRRTFSSAPIPTALESFHKSLGGKMVEFAGYNLPVLYEKDNGGVMAEHHQTRERAGIFDVSHMGQIKWHGDDCADFIEKCVVGDVKGLEPGTGLLTLITTPEGTIIDDCIVSKAKEGYIYMVVNGACKHKDMAHFKEQMEIYGGKDVCMDYMEETLSLIAIQGPSAAAATQTIMPSGVDLTGVDFMNGFDTTLAGVDGCRLTRCGYTGEDGFELSIPSDKVETVVGALMEHQDVDVCGLGARDSLRLEAGLCLYGNDIDDTTTPIEGVLGWTLGGKGARRRTEQGFLGASKFLTEDGKLRKVERKRVGILGMKAPARAHTEIFDADGTTKIGEITSGTFSPCLKRPIAMGYVATPHAKAGTEINVSIRGKMQKAEVTKMPFVETHYYRAP</sequence>
<dbReference type="InterPro" id="IPR013977">
    <property type="entry name" value="GcvT_C"/>
</dbReference>
<dbReference type="Proteomes" id="UP001165065">
    <property type="component" value="Unassembled WGS sequence"/>
</dbReference>
<dbReference type="InterPro" id="IPR006222">
    <property type="entry name" value="GCVT_N"/>
</dbReference>
<comment type="similarity">
    <text evidence="1 8">Belongs to the GcvT family.</text>
</comment>
<dbReference type="GO" id="GO:0008483">
    <property type="term" value="F:transaminase activity"/>
    <property type="evidence" value="ECO:0007669"/>
    <property type="project" value="UniProtKB-KW"/>
</dbReference>
<dbReference type="FunFam" id="3.30.70.1400:FF:000001">
    <property type="entry name" value="Aminomethyltransferase"/>
    <property type="match status" value="1"/>
</dbReference>
<gene>
    <name evidence="11" type="ORF">TrCOL_g9976</name>
</gene>
<dbReference type="GO" id="GO:0004047">
    <property type="term" value="F:aminomethyltransferase activity"/>
    <property type="evidence" value="ECO:0007669"/>
    <property type="project" value="UniProtKB-EC"/>
</dbReference>
<dbReference type="SUPFAM" id="SSF101790">
    <property type="entry name" value="Aminomethyltransferase beta-barrel domain"/>
    <property type="match status" value="1"/>
</dbReference>
<dbReference type="GO" id="GO:0006546">
    <property type="term" value="P:glycine catabolic process"/>
    <property type="evidence" value="ECO:0007669"/>
    <property type="project" value="InterPro"/>
</dbReference>
<dbReference type="PIRSF" id="PIRSF006487">
    <property type="entry name" value="GcvT"/>
    <property type="match status" value="1"/>
</dbReference>
<feature type="domain" description="GCVT N-terminal" evidence="9">
    <location>
        <begin position="29"/>
        <end position="286"/>
    </location>
</feature>
<evidence type="ECO:0000256" key="6">
    <source>
        <dbReference type="ARBA" id="ARBA00047665"/>
    </source>
</evidence>
<proteinExistence type="inferred from homology"/>
<dbReference type="PANTHER" id="PTHR43757">
    <property type="entry name" value="AMINOMETHYLTRANSFERASE"/>
    <property type="match status" value="1"/>
</dbReference>
<keyword evidence="12" id="KW-1185">Reference proteome</keyword>
<protein>
    <recommendedName>
        <fullName evidence="2 8">Aminomethyltransferase</fullName>
        <ecNumber evidence="2 8">2.1.2.10</ecNumber>
    </recommendedName>
    <alternativeName>
        <fullName evidence="5 8">Glycine cleavage system T protein</fullName>
    </alternativeName>
</protein>
<dbReference type="Gene3D" id="2.40.30.110">
    <property type="entry name" value="Aminomethyltransferase beta-barrel domains"/>
    <property type="match status" value="1"/>
</dbReference>
<dbReference type="EC" id="2.1.2.10" evidence="2 8"/>
<organism evidence="11 12">
    <name type="scientific">Triparma columacea</name>
    <dbReference type="NCBI Taxonomy" id="722753"/>
    <lineage>
        <taxon>Eukaryota</taxon>
        <taxon>Sar</taxon>
        <taxon>Stramenopiles</taxon>
        <taxon>Ochrophyta</taxon>
        <taxon>Bolidophyceae</taxon>
        <taxon>Parmales</taxon>
        <taxon>Triparmaceae</taxon>
        <taxon>Triparma</taxon>
    </lineage>
</organism>
<name>A0A9W7LGB5_9STRA</name>
<comment type="subunit">
    <text evidence="8">The glycine cleavage system is composed of four proteins: P, T, L and H.</text>
</comment>
<evidence type="ECO:0000259" key="10">
    <source>
        <dbReference type="Pfam" id="PF08669"/>
    </source>
</evidence>
<dbReference type="InterPro" id="IPR027266">
    <property type="entry name" value="TrmE/GcvT-like"/>
</dbReference>
<keyword evidence="3 8" id="KW-0032">Aminotransferase</keyword>
<evidence type="ECO:0000256" key="4">
    <source>
        <dbReference type="ARBA" id="ARBA00022679"/>
    </source>
</evidence>
<dbReference type="GO" id="GO:0005960">
    <property type="term" value="C:glycine cleavage complex"/>
    <property type="evidence" value="ECO:0007669"/>
    <property type="project" value="InterPro"/>
</dbReference>
<comment type="function">
    <text evidence="8">The glycine cleavage system catalyzes the degradation of glycine.</text>
</comment>
<keyword evidence="8" id="KW-0496">Mitochondrion</keyword>
<comment type="caution">
    <text evidence="11">The sequence shown here is derived from an EMBL/GenBank/DDBJ whole genome shotgun (WGS) entry which is preliminary data.</text>
</comment>